<dbReference type="eggNOG" id="ENOG502R1JN">
    <property type="taxonomic scope" value="Eukaryota"/>
</dbReference>
<dbReference type="Proteomes" id="UP000032180">
    <property type="component" value="Chromosome 6"/>
</dbReference>
<reference evidence="4" key="2">
    <citation type="submission" date="2013-12" db="EMBL/GenBank/DDBJ databases">
        <authorList>
            <person name="Yu Y."/>
            <person name="Lee S."/>
            <person name="de Baynast K."/>
            <person name="Wissotski M."/>
            <person name="Liu L."/>
            <person name="Talag J."/>
            <person name="Goicoechea J."/>
            <person name="Angelova A."/>
            <person name="Jetty R."/>
            <person name="Kudrna D."/>
            <person name="Golser W."/>
            <person name="Rivera L."/>
            <person name="Zhang J."/>
            <person name="Wing R."/>
        </authorList>
    </citation>
    <scope>NUCLEOTIDE SEQUENCE</scope>
</reference>
<reference evidence="3 4" key="1">
    <citation type="submission" date="2012-08" db="EMBL/GenBank/DDBJ databases">
        <title>Oryza genome evolution.</title>
        <authorList>
            <person name="Wing R.A."/>
        </authorList>
    </citation>
    <scope>NUCLEOTIDE SEQUENCE</scope>
</reference>
<dbReference type="Gramene" id="LPERR06G23210.1">
    <property type="protein sequence ID" value="LPERR06G23210.1"/>
    <property type="gene ID" value="LPERR06G23210"/>
</dbReference>
<accession>A0A0D9WU82</accession>
<organism evidence="3 4">
    <name type="scientific">Leersia perrieri</name>
    <dbReference type="NCBI Taxonomy" id="77586"/>
    <lineage>
        <taxon>Eukaryota</taxon>
        <taxon>Viridiplantae</taxon>
        <taxon>Streptophyta</taxon>
        <taxon>Embryophyta</taxon>
        <taxon>Tracheophyta</taxon>
        <taxon>Spermatophyta</taxon>
        <taxon>Magnoliopsida</taxon>
        <taxon>Liliopsida</taxon>
        <taxon>Poales</taxon>
        <taxon>Poaceae</taxon>
        <taxon>BOP clade</taxon>
        <taxon>Oryzoideae</taxon>
        <taxon>Oryzeae</taxon>
        <taxon>Oryzinae</taxon>
        <taxon>Leersia</taxon>
    </lineage>
</organism>
<reference evidence="3" key="3">
    <citation type="submission" date="2015-04" db="UniProtKB">
        <authorList>
            <consortium name="EnsemblPlants"/>
        </authorList>
    </citation>
    <scope>IDENTIFICATION</scope>
</reference>
<dbReference type="EnsemblPlants" id="LPERR06G23210.1">
    <property type="protein sequence ID" value="LPERR06G23210.1"/>
    <property type="gene ID" value="LPERR06G23210"/>
</dbReference>
<evidence type="ECO:0000313" key="3">
    <source>
        <dbReference type="EnsemblPlants" id="LPERR06G23210.1"/>
    </source>
</evidence>
<protein>
    <recommendedName>
        <fullName evidence="2">DUF1618 domain-containing protein</fullName>
    </recommendedName>
</protein>
<dbReference type="PANTHER" id="PTHR33074:SF18">
    <property type="entry name" value="OS06G0718700 PROTEIN"/>
    <property type="match status" value="1"/>
</dbReference>
<evidence type="ECO:0000256" key="1">
    <source>
        <dbReference type="SAM" id="MobiDB-lite"/>
    </source>
</evidence>
<dbReference type="AlphaFoldDB" id="A0A0D9WU82"/>
<dbReference type="InterPro" id="IPR011676">
    <property type="entry name" value="DUF1618"/>
</dbReference>
<sequence length="334" mass="37472">MLNQTRGSEKNRARRPRPSSAAEKGVLLGSRGYRSAVKNATTATCRTRDGHPIEVTVWIEDPPAFTVHCPAHDLQKPARDSFLAPPIAIAATDGLRVPVKHIGGRSTLKDNDYFVYRPDPLPPKLDLLPLVVLRDRLCPIPDSADRQFYHRTSKTIVLGGAKGTVVWVDLWRGILVCHVLDEISPKTLRDMPLPWPAEGNWRRYLNNDETYYRDVTISQNKDCMEIVAPYIETETIPSATVVATKPDSYLQCIQGDDVYLLCNAVTSMADRRQGVMIGVDIKNKELRGVAELDPTKNDLIPIRCYFAIWMPKHLNTTTDTAVRQDEEEDAEAAE</sequence>
<feature type="region of interest" description="Disordered" evidence="1">
    <location>
        <begin position="1"/>
        <end position="21"/>
    </location>
</feature>
<name>A0A0D9WU82_9ORYZ</name>
<dbReference type="HOGENOM" id="CLU_832516_0_0_1"/>
<evidence type="ECO:0000313" key="4">
    <source>
        <dbReference type="Proteomes" id="UP000032180"/>
    </source>
</evidence>
<dbReference type="Pfam" id="PF07762">
    <property type="entry name" value="DUF1618"/>
    <property type="match status" value="1"/>
</dbReference>
<feature type="domain" description="DUF1618" evidence="2">
    <location>
        <begin position="167"/>
        <end position="228"/>
    </location>
</feature>
<proteinExistence type="predicted"/>
<keyword evidence="4" id="KW-1185">Reference proteome</keyword>
<evidence type="ECO:0000259" key="2">
    <source>
        <dbReference type="Pfam" id="PF07762"/>
    </source>
</evidence>
<dbReference type="PANTHER" id="PTHR33074">
    <property type="entry name" value="EXPRESSED PROTEIN-RELATED"/>
    <property type="match status" value="1"/>
</dbReference>